<name>A0A2U1STS9_METSR</name>
<comment type="caution">
    <text evidence="2">The sequence shown here is derived from an EMBL/GenBank/DDBJ whole genome shotgun (WGS) entry which is preliminary data.</text>
</comment>
<dbReference type="AlphaFoldDB" id="A0A2U1STS9"/>
<gene>
    <name evidence="2" type="ORF">C5689_04185</name>
</gene>
<accession>A0A2U1STS9</accession>
<feature type="signal peptide" evidence="1">
    <location>
        <begin position="1"/>
        <end position="20"/>
    </location>
</feature>
<sequence length="106" mass="11739">MKLSAFFLGAALAPFLLGHAAAVEVAVIYEGFPGYAGCKERADMQRVIELAEQYDLEAAREMIRRGIKSKDCRVLGGDLIVEVVPPFSRLAKVHMRGDPDAYWIIQ</sequence>
<keyword evidence="1" id="KW-0732">Signal</keyword>
<protein>
    <submittedName>
        <fullName evidence="2">Uncharacterized protein</fullName>
    </submittedName>
</protein>
<evidence type="ECO:0000313" key="3">
    <source>
        <dbReference type="Proteomes" id="UP000245137"/>
    </source>
</evidence>
<dbReference type="RefSeq" id="WP_108916024.1">
    <property type="nucleotide sequence ID" value="NZ_BGJY01000002.1"/>
</dbReference>
<proteinExistence type="predicted"/>
<dbReference type="Proteomes" id="UP000245137">
    <property type="component" value="Unassembled WGS sequence"/>
</dbReference>
<evidence type="ECO:0000256" key="1">
    <source>
        <dbReference type="SAM" id="SignalP"/>
    </source>
</evidence>
<dbReference type="OrthoDB" id="8454045at2"/>
<feature type="chain" id="PRO_5015438771" evidence="1">
    <location>
        <begin position="21"/>
        <end position="106"/>
    </location>
</feature>
<evidence type="ECO:0000313" key="2">
    <source>
        <dbReference type="EMBL" id="PWB94999.1"/>
    </source>
</evidence>
<organism evidence="2 3">
    <name type="scientific">Methylosinus sporium</name>
    <dbReference type="NCBI Taxonomy" id="428"/>
    <lineage>
        <taxon>Bacteria</taxon>
        <taxon>Pseudomonadati</taxon>
        <taxon>Pseudomonadota</taxon>
        <taxon>Alphaproteobacteria</taxon>
        <taxon>Hyphomicrobiales</taxon>
        <taxon>Methylocystaceae</taxon>
        <taxon>Methylosinus</taxon>
    </lineage>
</organism>
<keyword evidence="3" id="KW-1185">Reference proteome</keyword>
<reference evidence="2 3" key="1">
    <citation type="journal article" date="2018" name="Appl. Microbiol. Biotechnol.">
        <title>Co-cultivation of the strictly anaerobic methanogen Methanosarcina barkeri with aerobic methanotrophs in an oxygen-limited membrane bioreactor.</title>
        <authorList>
            <person name="In 't Zandt M.H."/>
            <person name="van den Bosch T.J.M."/>
            <person name="Rijkers R."/>
            <person name="van Kessel M.A.H.J."/>
            <person name="Jetten M.S.M."/>
            <person name="Welte C.U."/>
        </authorList>
    </citation>
    <scope>NUCLEOTIDE SEQUENCE [LARGE SCALE GENOMIC DNA]</scope>
    <source>
        <strain evidence="2 3">DSM 17706</strain>
    </source>
</reference>
<dbReference type="EMBL" id="PUIV01000004">
    <property type="protein sequence ID" value="PWB94999.1"/>
    <property type="molecule type" value="Genomic_DNA"/>
</dbReference>